<sequence length="120" mass="14142">MDGTVFYQLKSLELGSLSRLCSENYTSEIFPSFKLTLLRGTEHHGCWKLEKDMAQPAIHMEEFQLKDTYYRKAKIEGKVEIFALENRFIKSYGRCPFHWELKCYLLEYVAAAQLQPYSMI</sequence>
<dbReference type="Proteomes" id="UP000828251">
    <property type="component" value="Unassembled WGS sequence"/>
</dbReference>
<protein>
    <submittedName>
        <fullName evidence="1">Uncharacterized protein</fullName>
    </submittedName>
</protein>
<proteinExistence type="predicted"/>
<gene>
    <name evidence="1" type="ORF">J1N35_023328</name>
</gene>
<evidence type="ECO:0000313" key="1">
    <source>
        <dbReference type="EMBL" id="KAH1083567.1"/>
    </source>
</evidence>
<comment type="caution">
    <text evidence="1">The sequence shown here is derived from an EMBL/GenBank/DDBJ whole genome shotgun (WGS) entry which is preliminary data.</text>
</comment>
<evidence type="ECO:0000313" key="2">
    <source>
        <dbReference type="Proteomes" id="UP000828251"/>
    </source>
</evidence>
<dbReference type="AlphaFoldDB" id="A0A9D3VJH5"/>
<keyword evidence="2" id="KW-1185">Reference proteome</keyword>
<dbReference type="EMBL" id="JAIQCV010000007">
    <property type="protein sequence ID" value="KAH1083567.1"/>
    <property type="molecule type" value="Genomic_DNA"/>
</dbReference>
<organism evidence="1 2">
    <name type="scientific">Gossypium stocksii</name>
    <dbReference type="NCBI Taxonomy" id="47602"/>
    <lineage>
        <taxon>Eukaryota</taxon>
        <taxon>Viridiplantae</taxon>
        <taxon>Streptophyta</taxon>
        <taxon>Embryophyta</taxon>
        <taxon>Tracheophyta</taxon>
        <taxon>Spermatophyta</taxon>
        <taxon>Magnoliopsida</taxon>
        <taxon>eudicotyledons</taxon>
        <taxon>Gunneridae</taxon>
        <taxon>Pentapetalae</taxon>
        <taxon>rosids</taxon>
        <taxon>malvids</taxon>
        <taxon>Malvales</taxon>
        <taxon>Malvaceae</taxon>
        <taxon>Malvoideae</taxon>
        <taxon>Gossypium</taxon>
    </lineage>
</organism>
<reference evidence="1 2" key="1">
    <citation type="journal article" date="2021" name="Plant Biotechnol. J.">
        <title>Multi-omics assisted identification of the key and species-specific regulatory components of drought-tolerant mechanisms in Gossypium stocksii.</title>
        <authorList>
            <person name="Yu D."/>
            <person name="Ke L."/>
            <person name="Zhang D."/>
            <person name="Wu Y."/>
            <person name="Sun Y."/>
            <person name="Mei J."/>
            <person name="Sun J."/>
            <person name="Sun Y."/>
        </authorList>
    </citation>
    <scope>NUCLEOTIDE SEQUENCE [LARGE SCALE GENOMIC DNA]</scope>
    <source>
        <strain evidence="2">cv. E1</strain>
        <tissue evidence="1">Leaf</tissue>
    </source>
</reference>
<accession>A0A9D3VJH5</accession>
<name>A0A9D3VJH5_9ROSI</name>